<evidence type="ECO:0000313" key="3">
    <source>
        <dbReference type="Proteomes" id="UP000759443"/>
    </source>
</evidence>
<dbReference type="SUPFAM" id="SSF88723">
    <property type="entry name" value="PIN domain-like"/>
    <property type="match status" value="1"/>
</dbReference>
<dbReference type="InterPro" id="IPR029060">
    <property type="entry name" value="PIN-like_dom_sf"/>
</dbReference>
<protein>
    <submittedName>
        <fullName evidence="2">Nucleic acid-binding protein</fullName>
    </submittedName>
</protein>
<dbReference type="RefSeq" id="WP_209946563.1">
    <property type="nucleotide sequence ID" value="NZ_JAGGJU010000008.1"/>
</dbReference>
<proteinExistence type="predicted"/>
<evidence type="ECO:0000259" key="1">
    <source>
        <dbReference type="Pfam" id="PF01850"/>
    </source>
</evidence>
<organism evidence="2 3">
    <name type="scientific">Rhizobium halophytocola</name>
    <dbReference type="NCBI Taxonomy" id="735519"/>
    <lineage>
        <taxon>Bacteria</taxon>
        <taxon>Pseudomonadati</taxon>
        <taxon>Pseudomonadota</taxon>
        <taxon>Alphaproteobacteria</taxon>
        <taxon>Hyphomicrobiales</taxon>
        <taxon>Rhizobiaceae</taxon>
        <taxon>Rhizobium/Agrobacterium group</taxon>
        <taxon>Rhizobium</taxon>
    </lineage>
</organism>
<dbReference type="Gene3D" id="3.40.50.1010">
    <property type="entry name" value="5'-nuclease"/>
    <property type="match status" value="1"/>
</dbReference>
<accession>A0ABS4E1B7</accession>
<name>A0ABS4E1B7_9HYPH</name>
<keyword evidence="3" id="KW-1185">Reference proteome</keyword>
<reference evidence="2 3" key="1">
    <citation type="submission" date="2021-03" db="EMBL/GenBank/DDBJ databases">
        <title>Genomic Encyclopedia of Type Strains, Phase IV (KMG-IV): sequencing the most valuable type-strain genomes for metagenomic binning, comparative biology and taxonomic classification.</title>
        <authorList>
            <person name="Goeker M."/>
        </authorList>
    </citation>
    <scope>NUCLEOTIDE SEQUENCE [LARGE SCALE GENOMIC DNA]</scope>
    <source>
        <strain evidence="2 3">DSM 21600</strain>
    </source>
</reference>
<dbReference type="Pfam" id="PF01850">
    <property type="entry name" value="PIN"/>
    <property type="match status" value="1"/>
</dbReference>
<comment type="caution">
    <text evidence="2">The sequence shown here is derived from an EMBL/GenBank/DDBJ whole genome shotgun (WGS) entry which is preliminary data.</text>
</comment>
<gene>
    <name evidence="2" type="ORF">J2Z17_003164</name>
</gene>
<dbReference type="InterPro" id="IPR002716">
    <property type="entry name" value="PIN_dom"/>
</dbReference>
<dbReference type="Proteomes" id="UP000759443">
    <property type="component" value="Unassembled WGS sequence"/>
</dbReference>
<dbReference type="EMBL" id="JAGGJU010000008">
    <property type="protein sequence ID" value="MBP1851716.1"/>
    <property type="molecule type" value="Genomic_DNA"/>
</dbReference>
<dbReference type="CDD" id="cd09854">
    <property type="entry name" value="PIN_VapC-like"/>
    <property type="match status" value="1"/>
</dbReference>
<evidence type="ECO:0000313" key="2">
    <source>
        <dbReference type="EMBL" id="MBP1851716.1"/>
    </source>
</evidence>
<sequence length="168" mass="18810">MPADFRRIYLDANIIIDLVQGVDELHDRLVRLVGEAELAASPVFVTSQLTLAETLVRPYRNRDEDLLLAFEGMLKTNAWLEVAPVADAMLYFAAVLRAEHKSLKLPDAIHLSTAIAMECSHFLSADRGIHDRYELLHQRAGRRLGPVILDVIRPDEPTLTTLIESLAS</sequence>
<feature type="domain" description="PIN" evidence="1">
    <location>
        <begin position="8"/>
        <end position="132"/>
    </location>
</feature>